<dbReference type="Gene3D" id="1.20.1530.20">
    <property type="match status" value="1"/>
</dbReference>
<evidence type="ECO:0000256" key="7">
    <source>
        <dbReference type="ARBA" id="ARBA00023065"/>
    </source>
</evidence>
<comment type="caution">
    <text evidence="11">The sequence shown here is derived from an EMBL/GenBank/DDBJ whole genome shotgun (WGS) entry which is preliminary data.</text>
</comment>
<dbReference type="HOGENOM" id="CLU_008635_6_1_6"/>
<keyword evidence="7" id="KW-0406">Ion transport</keyword>
<feature type="transmembrane region" description="Helical" evidence="9">
    <location>
        <begin position="58"/>
        <end position="80"/>
    </location>
</feature>
<keyword evidence="12" id="KW-1185">Reference proteome</keyword>
<evidence type="ECO:0000256" key="5">
    <source>
        <dbReference type="ARBA" id="ARBA00022692"/>
    </source>
</evidence>
<dbReference type="PANTHER" id="PTHR32507:SF8">
    <property type="entry name" value="CNH1P"/>
    <property type="match status" value="1"/>
</dbReference>
<keyword evidence="2" id="KW-0813">Transport</keyword>
<name>A4BUV7_9GAMM</name>
<evidence type="ECO:0000256" key="3">
    <source>
        <dbReference type="ARBA" id="ARBA00022449"/>
    </source>
</evidence>
<sequence>MTATGWYLLVGAILLSMGLLASRIRHMPVTSALFYLIVGVVIGPTVFHLFHFNPLKQSAWLEVITEAAVLISLYTSGLKLQLPIRASLWRVPLRLATIAMVIGIGLVALFAHYNLGFSWGAAVLIGAILAPTDPVLATDVQVKRPGDRDRLRFSLTGEAGLNDGTAFPFVMLGLGLLGLHDIGSGGRWLLLDVLWASVAGIGVGVALGWGLARSVRVLRRWRSETVFMDDFLGLGLIALATGIALAISGYAFLAVFAAAVTMRQTERPQALRPKTPPQGQAPAEELMSHRSLQFNEQLERLSEVALILLLGGSLFLNSWTWEAVITAAFVFLIARPLAVYLGLLGAAVKPQVKAYAAWFGVRGIGSLYYLMYAIQHGLPESLALRILSITLIVVTLSIVVHGVSVTPLMGRYGRAYRGPAAAVKEK</sequence>
<feature type="transmembrane region" description="Helical" evidence="9">
    <location>
        <begin position="6"/>
        <end position="25"/>
    </location>
</feature>
<dbReference type="Proteomes" id="UP000003374">
    <property type="component" value="Unassembled WGS sequence"/>
</dbReference>
<evidence type="ECO:0000256" key="2">
    <source>
        <dbReference type="ARBA" id="ARBA00022448"/>
    </source>
</evidence>
<accession>A4BUV7</accession>
<feature type="domain" description="Cation/H+ exchanger transmembrane" evidence="10">
    <location>
        <begin position="13"/>
        <end position="409"/>
    </location>
</feature>
<proteinExistence type="predicted"/>
<keyword evidence="4" id="KW-1003">Cell membrane</keyword>
<keyword evidence="6 9" id="KW-1133">Transmembrane helix</keyword>
<feature type="transmembrane region" description="Helical" evidence="9">
    <location>
        <begin position="32"/>
        <end position="52"/>
    </location>
</feature>
<dbReference type="OrthoDB" id="9810860at2"/>
<feature type="transmembrane region" description="Helical" evidence="9">
    <location>
        <begin position="386"/>
        <end position="408"/>
    </location>
</feature>
<feature type="transmembrane region" description="Helical" evidence="9">
    <location>
        <begin position="325"/>
        <end position="348"/>
    </location>
</feature>
<dbReference type="RefSeq" id="WP_005000809.1">
    <property type="nucleotide sequence ID" value="NZ_CH672427.1"/>
</dbReference>
<evidence type="ECO:0000259" key="10">
    <source>
        <dbReference type="Pfam" id="PF00999"/>
    </source>
</evidence>
<feature type="transmembrane region" description="Helical" evidence="9">
    <location>
        <begin position="231"/>
        <end position="260"/>
    </location>
</feature>
<dbReference type="PANTHER" id="PTHR32507">
    <property type="entry name" value="NA(+)/H(+) ANTIPORTER 1"/>
    <property type="match status" value="1"/>
</dbReference>
<dbReference type="Pfam" id="PF00999">
    <property type="entry name" value="Na_H_Exchanger"/>
    <property type="match status" value="1"/>
</dbReference>
<dbReference type="InterPro" id="IPR006153">
    <property type="entry name" value="Cation/H_exchanger_TM"/>
</dbReference>
<dbReference type="GO" id="GO:1902600">
    <property type="term" value="P:proton transmembrane transport"/>
    <property type="evidence" value="ECO:0007669"/>
    <property type="project" value="InterPro"/>
</dbReference>
<keyword evidence="5 9" id="KW-0812">Transmembrane</keyword>
<evidence type="ECO:0000256" key="8">
    <source>
        <dbReference type="ARBA" id="ARBA00023136"/>
    </source>
</evidence>
<dbReference type="EMBL" id="AAOF01000021">
    <property type="protein sequence ID" value="EAR20471.1"/>
    <property type="molecule type" value="Genomic_DNA"/>
</dbReference>
<gene>
    <name evidence="11" type="ORF">NB231_06955</name>
</gene>
<evidence type="ECO:0000256" key="4">
    <source>
        <dbReference type="ARBA" id="ARBA00022475"/>
    </source>
</evidence>
<evidence type="ECO:0000313" key="12">
    <source>
        <dbReference type="Proteomes" id="UP000003374"/>
    </source>
</evidence>
<keyword evidence="3" id="KW-0050">Antiport</keyword>
<evidence type="ECO:0000256" key="6">
    <source>
        <dbReference type="ARBA" id="ARBA00022989"/>
    </source>
</evidence>
<dbReference type="AlphaFoldDB" id="A4BUV7"/>
<dbReference type="STRING" id="314278.NB231_06955"/>
<reference evidence="11 12" key="1">
    <citation type="submission" date="2006-02" db="EMBL/GenBank/DDBJ databases">
        <authorList>
            <person name="Waterbury J."/>
            <person name="Ferriera S."/>
            <person name="Johnson J."/>
            <person name="Kravitz S."/>
            <person name="Halpern A."/>
            <person name="Remington K."/>
            <person name="Beeson K."/>
            <person name="Tran B."/>
            <person name="Rogers Y.-H."/>
            <person name="Friedman R."/>
            <person name="Venter J.C."/>
        </authorList>
    </citation>
    <scope>NUCLEOTIDE SEQUENCE [LARGE SCALE GENOMIC DNA]</scope>
    <source>
        <strain evidence="11 12">Nb-231</strain>
    </source>
</reference>
<feature type="transmembrane region" description="Helical" evidence="9">
    <location>
        <begin position="119"/>
        <end position="142"/>
    </location>
</feature>
<dbReference type="GO" id="GO:0015297">
    <property type="term" value="F:antiporter activity"/>
    <property type="evidence" value="ECO:0007669"/>
    <property type="project" value="UniProtKB-KW"/>
</dbReference>
<dbReference type="GO" id="GO:0005886">
    <property type="term" value="C:plasma membrane"/>
    <property type="evidence" value="ECO:0007669"/>
    <property type="project" value="UniProtKB-SubCell"/>
</dbReference>
<feature type="transmembrane region" description="Helical" evidence="9">
    <location>
        <begin position="189"/>
        <end position="211"/>
    </location>
</feature>
<protein>
    <submittedName>
        <fullName evidence="11">Probable Na+/H+ antiporter</fullName>
    </submittedName>
</protein>
<keyword evidence="8 9" id="KW-0472">Membrane</keyword>
<evidence type="ECO:0000256" key="1">
    <source>
        <dbReference type="ARBA" id="ARBA00004651"/>
    </source>
</evidence>
<feature type="transmembrane region" description="Helical" evidence="9">
    <location>
        <begin position="355"/>
        <end position="374"/>
    </location>
</feature>
<dbReference type="InterPro" id="IPR038770">
    <property type="entry name" value="Na+/solute_symporter_sf"/>
</dbReference>
<dbReference type="eggNOG" id="COG0025">
    <property type="taxonomic scope" value="Bacteria"/>
</dbReference>
<evidence type="ECO:0000313" key="11">
    <source>
        <dbReference type="EMBL" id="EAR20471.1"/>
    </source>
</evidence>
<comment type="subcellular location">
    <subcellularLocation>
        <location evidence="1">Cell membrane</location>
        <topology evidence="1">Multi-pass membrane protein</topology>
    </subcellularLocation>
</comment>
<feature type="transmembrane region" description="Helical" evidence="9">
    <location>
        <begin position="92"/>
        <end position="113"/>
    </location>
</feature>
<organism evidence="11 12">
    <name type="scientific">Nitrococcus mobilis Nb-231</name>
    <dbReference type="NCBI Taxonomy" id="314278"/>
    <lineage>
        <taxon>Bacteria</taxon>
        <taxon>Pseudomonadati</taxon>
        <taxon>Pseudomonadota</taxon>
        <taxon>Gammaproteobacteria</taxon>
        <taxon>Chromatiales</taxon>
        <taxon>Ectothiorhodospiraceae</taxon>
        <taxon>Nitrococcus</taxon>
    </lineage>
</organism>
<evidence type="ECO:0000256" key="9">
    <source>
        <dbReference type="SAM" id="Phobius"/>
    </source>
</evidence>